<comment type="caution">
    <text evidence="1">The sequence shown here is derived from an EMBL/GenBank/DDBJ whole genome shotgun (WGS) entry which is preliminary data.</text>
</comment>
<dbReference type="EMBL" id="JAIWYP010000003">
    <property type="protein sequence ID" value="KAH3855676.1"/>
    <property type="molecule type" value="Genomic_DNA"/>
</dbReference>
<evidence type="ECO:0000313" key="1">
    <source>
        <dbReference type="EMBL" id="KAH3855676.1"/>
    </source>
</evidence>
<protein>
    <submittedName>
        <fullName evidence="1">Uncharacterized protein</fullName>
    </submittedName>
</protein>
<proteinExistence type="predicted"/>
<reference evidence="1" key="2">
    <citation type="submission" date="2020-11" db="EMBL/GenBank/DDBJ databases">
        <authorList>
            <person name="McCartney M.A."/>
            <person name="Auch B."/>
            <person name="Kono T."/>
            <person name="Mallez S."/>
            <person name="Becker A."/>
            <person name="Gohl D.M."/>
            <person name="Silverstein K.A.T."/>
            <person name="Koren S."/>
            <person name="Bechman K.B."/>
            <person name="Herman A."/>
            <person name="Abrahante J.E."/>
            <person name="Garbe J."/>
        </authorList>
    </citation>
    <scope>NUCLEOTIDE SEQUENCE</scope>
    <source>
        <strain evidence="1">Duluth1</strain>
        <tissue evidence="1">Whole animal</tissue>
    </source>
</reference>
<reference evidence="1" key="1">
    <citation type="journal article" date="2019" name="bioRxiv">
        <title>The Genome of the Zebra Mussel, Dreissena polymorpha: A Resource for Invasive Species Research.</title>
        <authorList>
            <person name="McCartney M.A."/>
            <person name="Auch B."/>
            <person name="Kono T."/>
            <person name="Mallez S."/>
            <person name="Zhang Y."/>
            <person name="Obille A."/>
            <person name="Becker A."/>
            <person name="Abrahante J.E."/>
            <person name="Garbe J."/>
            <person name="Badalamenti J.P."/>
            <person name="Herman A."/>
            <person name="Mangelson H."/>
            <person name="Liachko I."/>
            <person name="Sullivan S."/>
            <person name="Sone E.D."/>
            <person name="Koren S."/>
            <person name="Silverstein K.A.T."/>
            <person name="Beckman K.B."/>
            <person name="Gohl D.M."/>
        </authorList>
    </citation>
    <scope>NUCLEOTIDE SEQUENCE</scope>
    <source>
        <strain evidence="1">Duluth1</strain>
        <tissue evidence="1">Whole animal</tissue>
    </source>
</reference>
<sequence>MCRSLQQKVLTLPVSGAGVGAGDVPYLVDDGGIGLLYGHALTLVHEGFNSGLDEWGV</sequence>
<gene>
    <name evidence="1" type="ORF">DPMN_098246</name>
</gene>
<dbReference type="AlphaFoldDB" id="A0A9D4R5B0"/>
<name>A0A9D4R5B0_DREPO</name>
<organism evidence="1 2">
    <name type="scientific">Dreissena polymorpha</name>
    <name type="common">Zebra mussel</name>
    <name type="synonym">Mytilus polymorpha</name>
    <dbReference type="NCBI Taxonomy" id="45954"/>
    <lineage>
        <taxon>Eukaryota</taxon>
        <taxon>Metazoa</taxon>
        <taxon>Spiralia</taxon>
        <taxon>Lophotrochozoa</taxon>
        <taxon>Mollusca</taxon>
        <taxon>Bivalvia</taxon>
        <taxon>Autobranchia</taxon>
        <taxon>Heteroconchia</taxon>
        <taxon>Euheterodonta</taxon>
        <taxon>Imparidentia</taxon>
        <taxon>Neoheterodontei</taxon>
        <taxon>Myida</taxon>
        <taxon>Dreissenoidea</taxon>
        <taxon>Dreissenidae</taxon>
        <taxon>Dreissena</taxon>
    </lineage>
</organism>
<dbReference type="Proteomes" id="UP000828390">
    <property type="component" value="Unassembled WGS sequence"/>
</dbReference>
<accession>A0A9D4R5B0</accession>
<keyword evidence="2" id="KW-1185">Reference proteome</keyword>
<evidence type="ECO:0000313" key="2">
    <source>
        <dbReference type="Proteomes" id="UP000828390"/>
    </source>
</evidence>